<dbReference type="PRINTS" id="PR00463">
    <property type="entry name" value="EP450I"/>
</dbReference>
<dbReference type="GO" id="GO:0016705">
    <property type="term" value="F:oxidoreductase activity, acting on paired donors, with incorporation or reduction of molecular oxygen"/>
    <property type="evidence" value="ECO:0007669"/>
    <property type="project" value="InterPro"/>
</dbReference>
<evidence type="ECO:0000256" key="7">
    <source>
        <dbReference type="PIRSR" id="PIRSR602401-1"/>
    </source>
</evidence>
<proteinExistence type="inferred from homology"/>
<dbReference type="InterPro" id="IPR017972">
    <property type="entry name" value="Cyt_P450_CS"/>
</dbReference>
<dbReference type="PROSITE" id="PS00086">
    <property type="entry name" value="CYTOCHROME_P450"/>
    <property type="match status" value="1"/>
</dbReference>
<dbReference type="GO" id="GO:0020037">
    <property type="term" value="F:heme binding"/>
    <property type="evidence" value="ECO:0007669"/>
    <property type="project" value="InterPro"/>
</dbReference>
<sequence length="454" mass="52050">MIYLWMNPKCAGKLPPGSSGFPFIGETLQLFIPSYSPDVHPFLKKKIQRYGLLFRTNVVGHNVVVSADQELNRYIFQQEEKLVVHWYLDLFAKVFEHGEFRPDGLTIHKYTRNLVLNHFGSESIRQKLLTEFEEIARKHIHSWSMQDSIEVERASIAMFAELCGKHLYTHGGESSEDFADLFINLSRAAMSFPLNIPGTTFHKCLKVKEEALDTVRKIVIERIASPPNNHGDVLDEMVNDMKTNKFLTPQYISQFLFSMSFATFQTISGMLTHVVNFVAQNPAVLRELIAEHEEILSRRENSNSPITWEEYKSMTFTLQVVNETLRLGNTIPGFLRRAVKDIQYNGYTIPAGWGIMVCQSTMHLDPNIYKDPLKFDPWRWTDVGPEFISKNLKPFGGGIKQCAGADLVRASITIFLHILVTKYRWAIVKGGVIVQNPIRHFKDGLHISVFQRQN</sequence>
<keyword evidence="10" id="KW-1185">Reference proteome</keyword>
<dbReference type="InterPro" id="IPR001128">
    <property type="entry name" value="Cyt_P450"/>
</dbReference>
<dbReference type="GO" id="GO:0016125">
    <property type="term" value="P:sterol metabolic process"/>
    <property type="evidence" value="ECO:0007669"/>
    <property type="project" value="TreeGrafter"/>
</dbReference>
<dbReference type="InterPro" id="IPR002401">
    <property type="entry name" value="Cyt_P450_E_grp-I"/>
</dbReference>
<evidence type="ECO:0000256" key="4">
    <source>
        <dbReference type="ARBA" id="ARBA00022989"/>
    </source>
</evidence>
<keyword evidence="4" id="KW-0472">Membrane</keyword>
<dbReference type="Proteomes" id="UP001153555">
    <property type="component" value="Unassembled WGS sequence"/>
</dbReference>
<feature type="binding site" description="axial binding residue" evidence="7">
    <location>
        <position position="402"/>
    </location>
    <ligand>
        <name>heme</name>
        <dbReference type="ChEBI" id="CHEBI:30413"/>
    </ligand>
    <ligandPart>
        <name>Fe</name>
        <dbReference type="ChEBI" id="CHEBI:18248"/>
    </ligandPart>
</feature>
<dbReference type="PANTHER" id="PTHR24286:SF305">
    <property type="entry name" value="CYTOCHROME P450 708A2"/>
    <property type="match status" value="1"/>
</dbReference>
<name>A0A9N7ML58_STRHE</name>
<evidence type="ECO:0000256" key="8">
    <source>
        <dbReference type="RuleBase" id="RU000461"/>
    </source>
</evidence>
<keyword evidence="6 7" id="KW-0408">Iron</keyword>
<dbReference type="GO" id="GO:0016132">
    <property type="term" value="P:brassinosteroid biosynthetic process"/>
    <property type="evidence" value="ECO:0007669"/>
    <property type="project" value="TreeGrafter"/>
</dbReference>
<keyword evidence="4" id="KW-1133">Transmembrane helix</keyword>
<keyword evidence="8" id="KW-0503">Monooxygenase</keyword>
<keyword evidence="2" id="KW-0812">Transmembrane</keyword>
<dbReference type="OrthoDB" id="1372046at2759"/>
<dbReference type="InterPro" id="IPR036396">
    <property type="entry name" value="Cyt_P450_sf"/>
</dbReference>
<evidence type="ECO:0000256" key="5">
    <source>
        <dbReference type="ARBA" id="ARBA00023002"/>
    </source>
</evidence>
<keyword evidence="3 7" id="KW-0479">Metal-binding</keyword>
<keyword evidence="7 8" id="KW-0349">Heme</keyword>
<protein>
    <submittedName>
        <fullName evidence="9">Cytochrome P450- family 87- subfamily A-polypeptide 2</fullName>
    </submittedName>
</protein>
<evidence type="ECO:0000256" key="1">
    <source>
        <dbReference type="ARBA" id="ARBA00004167"/>
    </source>
</evidence>
<dbReference type="EMBL" id="CACSLK010001140">
    <property type="protein sequence ID" value="CAA0807593.1"/>
    <property type="molecule type" value="Genomic_DNA"/>
</dbReference>
<evidence type="ECO:0000256" key="3">
    <source>
        <dbReference type="ARBA" id="ARBA00022723"/>
    </source>
</evidence>
<organism evidence="9 10">
    <name type="scientific">Striga hermonthica</name>
    <name type="common">Purple witchweed</name>
    <name type="synonym">Buchnera hermonthica</name>
    <dbReference type="NCBI Taxonomy" id="68872"/>
    <lineage>
        <taxon>Eukaryota</taxon>
        <taxon>Viridiplantae</taxon>
        <taxon>Streptophyta</taxon>
        <taxon>Embryophyta</taxon>
        <taxon>Tracheophyta</taxon>
        <taxon>Spermatophyta</taxon>
        <taxon>Magnoliopsida</taxon>
        <taxon>eudicotyledons</taxon>
        <taxon>Gunneridae</taxon>
        <taxon>Pentapetalae</taxon>
        <taxon>asterids</taxon>
        <taxon>lamiids</taxon>
        <taxon>Lamiales</taxon>
        <taxon>Orobanchaceae</taxon>
        <taxon>Buchnereae</taxon>
        <taxon>Striga</taxon>
    </lineage>
</organism>
<accession>A0A9N7ML58</accession>
<comment type="similarity">
    <text evidence="8">Belongs to the cytochrome P450 family.</text>
</comment>
<comment type="cofactor">
    <cofactor evidence="7">
        <name>heme</name>
        <dbReference type="ChEBI" id="CHEBI:30413"/>
    </cofactor>
</comment>
<dbReference type="GO" id="GO:0016020">
    <property type="term" value="C:membrane"/>
    <property type="evidence" value="ECO:0007669"/>
    <property type="project" value="UniProtKB-SubCell"/>
</dbReference>
<evidence type="ECO:0000313" key="10">
    <source>
        <dbReference type="Proteomes" id="UP001153555"/>
    </source>
</evidence>
<dbReference type="CDD" id="cd11043">
    <property type="entry name" value="CYP90-like"/>
    <property type="match status" value="1"/>
</dbReference>
<gene>
    <name evidence="9" type="ORF">SHERM_10310</name>
</gene>
<evidence type="ECO:0000313" key="9">
    <source>
        <dbReference type="EMBL" id="CAA0807593.1"/>
    </source>
</evidence>
<dbReference type="GO" id="GO:0004497">
    <property type="term" value="F:monooxygenase activity"/>
    <property type="evidence" value="ECO:0007669"/>
    <property type="project" value="UniProtKB-KW"/>
</dbReference>
<dbReference type="AlphaFoldDB" id="A0A9N7ML58"/>
<dbReference type="Gene3D" id="1.10.630.10">
    <property type="entry name" value="Cytochrome P450"/>
    <property type="match status" value="1"/>
</dbReference>
<comment type="caution">
    <text evidence="9">The sequence shown here is derived from an EMBL/GenBank/DDBJ whole genome shotgun (WGS) entry which is preliminary data.</text>
</comment>
<reference evidence="9" key="1">
    <citation type="submission" date="2019-12" db="EMBL/GenBank/DDBJ databases">
        <authorList>
            <person name="Scholes J."/>
        </authorList>
    </citation>
    <scope>NUCLEOTIDE SEQUENCE</scope>
</reference>
<dbReference type="PANTHER" id="PTHR24286">
    <property type="entry name" value="CYTOCHROME P450 26"/>
    <property type="match status" value="1"/>
</dbReference>
<dbReference type="SUPFAM" id="SSF48264">
    <property type="entry name" value="Cytochrome P450"/>
    <property type="match status" value="1"/>
</dbReference>
<evidence type="ECO:0000256" key="6">
    <source>
        <dbReference type="ARBA" id="ARBA00023004"/>
    </source>
</evidence>
<dbReference type="GO" id="GO:0010268">
    <property type="term" value="P:brassinosteroid homeostasis"/>
    <property type="evidence" value="ECO:0007669"/>
    <property type="project" value="TreeGrafter"/>
</dbReference>
<dbReference type="GO" id="GO:0005506">
    <property type="term" value="F:iron ion binding"/>
    <property type="evidence" value="ECO:0007669"/>
    <property type="project" value="InterPro"/>
</dbReference>
<comment type="subcellular location">
    <subcellularLocation>
        <location evidence="1">Membrane</location>
        <topology evidence="1">Single-pass membrane protein</topology>
    </subcellularLocation>
</comment>
<evidence type="ECO:0000256" key="2">
    <source>
        <dbReference type="ARBA" id="ARBA00022692"/>
    </source>
</evidence>
<dbReference type="Pfam" id="PF00067">
    <property type="entry name" value="p450"/>
    <property type="match status" value="1"/>
</dbReference>
<keyword evidence="5 8" id="KW-0560">Oxidoreductase</keyword>